<comment type="caution">
    <text evidence="2">The sequence shown here is derived from an EMBL/GenBank/DDBJ whole genome shotgun (WGS) entry which is preliminary data.</text>
</comment>
<evidence type="ECO:0000313" key="3">
    <source>
        <dbReference type="Proteomes" id="UP001549146"/>
    </source>
</evidence>
<dbReference type="Proteomes" id="UP001549146">
    <property type="component" value="Unassembled WGS sequence"/>
</dbReference>
<evidence type="ECO:0000256" key="1">
    <source>
        <dbReference type="SAM" id="SignalP"/>
    </source>
</evidence>
<protein>
    <recommendedName>
        <fullName evidence="4">DUF3575 domain-containing protein</fullName>
    </recommendedName>
</protein>
<evidence type="ECO:0008006" key="4">
    <source>
        <dbReference type="Google" id="ProtNLM"/>
    </source>
</evidence>
<reference evidence="2 3" key="1">
    <citation type="submission" date="2024-06" db="EMBL/GenBank/DDBJ databases">
        <title>Genomic Encyclopedia of Type Strains, Phase IV (KMG-IV): sequencing the most valuable type-strain genomes for metagenomic binning, comparative biology and taxonomic classification.</title>
        <authorList>
            <person name="Goeker M."/>
        </authorList>
    </citation>
    <scope>NUCLEOTIDE SEQUENCE [LARGE SCALE GENOMIC DNA]</scope>
    <source>
        <strain evidence="2 3">DSM 29388</strain>
    </source>
</reference>
<feature type="signal peptide" evidence="1">
    <location>
        <begin position="1"/>
        <end position="20"/>
    </location>
</feature>
<dbReference type="RefSeq" id="WP_354508685.1">
    <property type="nucleotide sequence ID" value="NZ_JBEPMO010000007.1"/>
</dbReference>
<keyword evidence="3" id="KW-1185">Reference proteome</keyword>
<evidence type="ECO:0000313" key="2">
    <source>
        <dbReference type="EMBL" id="MET3731944.1"/>
    </source>
</evidence>
<gene>
    <name evidence="2" type="ORF">ABID46_001526</name>
</gene>
<name>A0ABV2LTS6_9FLAO</name>
<keyword evidence="1" id="KW-0732">Signal</keyword>
<accession>A0ABV2LTS6</accession>
<sequence length="180" mass="20453">MKWKSYFLLFLLLGFSQSFAQKDSLEIKDFERKRSSADSLRIAHPHSYSNRPAVILGYNLGHNSYGEFGFALHSTYHHMLFVTKFIGSEFRMGGSDFIVGPKLGLYFGMGLGIGLNAIYYTNFEKGSFVFRPEIGTTILGMKIFYGYNWKLTNQEFKGINTHQLGVAFLIPLAKPKVLSH</sequence>
<dbReference type="EMBL" id="JBEPMO010000007">
    <property type="protein sequence ID" value="MET3731944.1"/>
    <property type="molecule type" value="Genomic_DNA"/>
</dbReference>
<organism evidence="2 3">
    <name type="scientific">Moheibacter stercoris</name>
    <dbReference type="NCBI Taxonomy" id="1628251"/>
    <lineage>
        <taxon>Bacteria</taxon>
        <taxon>Pseudomonadati</taxon>
        <taxon>Bacteroidota</taxon>
        <taxon>Flavobacteriia</taxon>
        <taxon>Flavobacteriales</taxon>
        <taxon>Weeksellaceae</taxon>
        <taxon>Moheibacter</taxon>
    </lineage>
</organism>
<feature type="chain" id="PRO_5046082568" description="DUF3575 domain-containing protein" evidence="1">
    <location>
        <begin position="21"/>
        <end position="180"/>
    </location>
</feature>
<proteinExistence type="predicted"/>